<dbReference type="AlphaFoldDB" id="A0A1G2GAZ9"/>
<evidence type="ECO:0008006" key="3">
    <source>
        <dbReference type="Google" id="ProtNLM"/>
    </source>
</evidence>
<comment type="caution">
    <text evidence="1">The sequence shown here is derived from an EMBL/GenBank/DDBJ whole genome shotgun (WGS) entry which is preliminary data.</text>
</comment>
<sequence>MADDVPDQKPDAAYLVGETIDNASSVLLRGAQLWKQGLVPKIAIQKGGEGFGYCGYEYSRRQLLLGGVPANHIIPMPILSEFEEGKIVHMAMDLKWRRVYIVAPPFHQLRSFITAVTAADHAYPELKIYNYVGVPLSWKKPAIHSQGTFSGNRIELFLGEIQRIQTYQEASVKAPLTPLVSIERALAYLDQRDV</sequence>
<organism evidence="1 2">
    <name type="scientific">Candidatus Ryanbacteria bacterium RIFCSPHIGHO2_02_FULL_45_13b</name>
    <dbReference type="NCBI Taxonomy" id="1802117"/>
    <lineage>
        <taxon>Bacteria</taxon>
        <taxon>Candidatus Ryaniibacteriota</taxon>
    </lineage>
</organism>
<evidence type="ECO:0000313" key="2">
    <source>
        <dbReference type="Proteomes" id="UP000176576"/>
    </source>
</evidence>
<accession>A0A1G2GAZ9</accession>
<name>A0A1G2GAZ9_9BACT</name>
<dbReference type="EMBL" id="MHNN01000001">
    <property type="protein sequence ID" value="OGZ47385.1"/>
    <property type="molecule type" value="Genomic_DNA"/>
</dbReference>
<protein>
    <recommendedName>
        <fullName evidence="3">DUF218 domain-containing protein</fullName>
    </recommendedName>
</protein>
<gene>
    <name evidence="1" type="ORF">A3J54_02255</name>
</gene>
<dbReference type="STRING" id="1802117.A3J54_02255"/>
<reference evidence="1 2" key="1">
    <citation type="journal article" date="2016" name="Nat. Commun.">
        <title>Thousands of microbial genomes shed light on interconnected biogeochemical processes in an aquifer system.</title>
        <authorList>
            <person name="Anantharaman K."/>
            <person name="Brown C.T."/>
            <person name="Hug L.A."/>
            <person name="Sharon I."/>
            <person name="Castelle C.J."/>
            <person name="Probst A.J."/>
            <person name="Thomas B.C."/>
            <person name="Singh A."/>
            <person name="Wilkins M.J."/>
            <person name="Karaoz U."/>
            <person name="Brodie E.L."/>
            <person name="Williams K.H."/>
            <person name="Hubbard S.S."/>
            <person name="Banfield J.F."/>
        </authorList>
    </citation>
    <scope>NUCLEOTIDE SEQUENCE [LARGE SCALE GENOMIC DNA]</scope>
</reference>
<dbReference type="Proteomes" id="UP000176576">
    <property type="component" value="Unassembled WGS sequence"/>
</dbReference>
<evidence type="ECO:0000313" key="1">
    <source>
        <dbReference type="EMBL" id="OGZ47385.1"/>
    </source>
</evidence>
<proteinExistence type="predicted"/>